<evidence type="ECO:0000313" key="1">
    <source>
        <dbReference type="EMBL" id="RVD77774.1"/>
    </source>
</evidence>
<dbReference type="Proteomes" id="UP000288002">
    <property type="component" value="Unassembled WGS sequence"/>
</dbReference>
<sequence>MESSHDIKNILKLWKTNSHSCQSATYRRCKWLFFHSFDLSPFAVELAVNNVGVAGCSPYGTWLAGRWVFFDQAFLLEPKPSLSTFLCASQHRRFHVNNPVDKSVTKLWKDRAEGRSYWPRAITVLTVGRAKCHVRHNCRFRVKQKTFYFTRKALCGAALRDSTCPRKLWKGLWITCVHMATGHAAYGVATIDQFLIWNTFVG</sequence>
<evidence type="ECO:0000313" key="2">
    <source>
        <dbReference type="Proteomes" id="UP000288002"/>
    </source>
</evidence>
<gene>
    <name evidence="1" type="ORF">A9HBioS_2241</name>
</gene>
<protein>
    <submittedName>
        <fullName evidence="1">Uncharacterized protein</fullName>
    </submittedName>
</protein>
<name>A0AA94JI99_9PSED</name>
<organism evidence="1 2">
    <name type="scientific">Pseudomonas koreensis</name>
    <dbReference type="NCBI Taxonomy" id="198620"/>
    <lineage>
        <taxon>Bacteria</taxon>
        <taxon>Pseudomonadati</taxon>
        <taxon>Pseudomonadota</taxon>
        <taxon>Gammaproteobacteria</taxon>
        <taxon>Pseudomonadales</taxon>
        <taxon>Pseudomonadaceae</taxon>
        <taxon>Pseudomonas</taxon>
    </lineage>
</organism>
<comment type="caution">
    <text evidence="1">The sequence shown here is derived from an EMBL/GenBank/DDBJ whole genome shotgun (WGS) entry which is preliminary data.</text>
</comment>
<proteinExistence type="predicted"/>
<accession>A0AA94JI99</accession>
<dbReference type="AlphaFoldDB" id="A0AA94JI99"/>
<dbReference type="EMBL" id="MKWS01000006">
    <property type="protein sequence ID" value="RVD77774.1"/>
    <property type="molecule type" value="Genomic_DNA"/>
</dbReference>
<reference evidence="1 2" key="1">
    <citation type="submission" date="2016-10" db="EMBL/GenBank/DDBJ databases">
        <title>Search of new enzymes for the oxidation of sulfur compounds.</title>
        <authorList>
            <person name="Novo A."/>
            <person name="Moreira I.S."/>
            <person name="Castro P.M."/>
        </authorList>
    </citation>
    <scope>NUCLEOTIDE SEQUENCE [LARGE SCALE GENOMIC DNA]</scope>
    <source>
        <strain evidence="1 2">A9</strain>
    </source>
</reference>